<evidence type="ECO:0000313" key="2">
    <source>
        <dbReference type="EMBL" id="EGO18774.1"/>
    </source>
</evidence>
<feature type="region of interest" description="Disordered" evidence="1">
    <location>
        <begin position="52"/>
        <end position="118"/>
    </location>
</feature>
<gene>
    <name evidence="2" type="ORF">SERLADRAFT_443747</name>
</gene>
<protein>
    <submittedName>
        <fullName evidence="2">Uncharacterized protein</fullName>
    </submittedName>
</protein>
<accession>F8PDF3</accession>
<dbReference type="EMBL" id="GL945446">
    <property type="protein sequence ID" value="EGO18774.1"/>
    <property type="molecule type" value="Genomic_DNA"/>
</dbReference>
<feature type="compositionally biased region" description="Pro residues" evidence="1">
    <location>
        <begin position="52"/>
        <end position="66"/>
    </location>
</feature>
<dbReference type="HOGENOM" id="CLU_1918357_0_0_1"/>
<dbReference type="GeneID" id="18815968"/>
<feature type="compositionally biased region" description="Low complexity" evidence="1">
    <location>
        <begin position="81"/>
        <end position="95"/>
    </location>
</feature>
<sequence>MSPRTRRALKNMVSTVPQALDPIPKSARTLSSQPGLLFYLDKIDAAFLSSIPCPPPLRPSTPPPTGERPACQPTTPDPNFSALALLSNTTTLLPSFSPPSDPPSSHSSPHIPTSAAPHSFYTKDSLLNAAAL</sequence>
<feature type="compositionally biased region" description="Low complexity" evidence="1">
    <location>
        <begin position="103"/>
        <end position="118"/>
    </location>
</feature>
<proteinExistence type="predicted"/>
<dbReference type="KEGG" id="sla:SERLADRAFT_443747"/>
<reference evidence="2" key="1">
    <citation type="submission" date="2011-04" db="EMBL/GenBank/DDBJ databases">
        <title>Evolution of plant cell wall degrading machinery underlies the functional diversity of forest fungi.</title>
        <authorList>
            <consortium name="US DOE Joint Genome Institute (JGI-PGF)"/>
            <person name="Eastwood D.C."/>
            <person name="Floudas D."/>
            <person name="Binder M."/>
            <person name="Majcherczyk A."/>
            <person name="Schneider P."/>
            <person name="Aerts A."/>
            <person name="Asiegbu F.O."/>
            <person name="Baker S.E."/>
            <person name="Barry K."/>
            <person name="Bendiksby M."/>
            <person name="Blumentritt M."/>
            <person name="Coutinho P.M."/>
            <person name="Cullen D."/>
            <person name="Cullen D."/>
            <person name="Gathman A."/>
            <person name="Goodell B."/>
            <person name="Henrissat B."/>
            <person name="Ihrmark K."/>
            <person name="Kauserud H."/>
            <person name="Kohler A."/>
            <person name="LaButti K."/>
            <person name="Lapidus A."/>
            <person name="Lavin J.L."/>
            <person name="Lee Y.-H."/>
            <person name="Lindquist E."/>
            <person name="Lilly W."/>
            <person name="Lucas S."/>
            <person name="Morin E."/>
            <person name="Murat C."/>
            <person name="Oguiza J.A."/>
            <person name="Park J."/>
            <person name="Pisabarro A.G."/>
            <person name="Riley R."/>
            <person name="Rosling A."/>
            <person name="Salamov A."/>
            <person name="Schmidt O."/>
            <person name="Schmutz J."/>
            <person name="Skrede I."/>
            <person name="Stenlid J."/>
            <person name="Wiebenga A."/>
            <person name="Xie X."/>
            <person name="Kues U."/>
            <person name="Hibbett D.S."/>
            <person name="Hoffmeister D."/>
            <person name="Hogberg N."/>
            <person name="Martin F."/>
            <person name="Grigoriev I.V."/>
            <person name="Watkinson S.C."/>
        </authorList>
    </citation>
    <scope>NUCLEOTIDE SEQUENCE</scope>
    <source>
        <strain evidence="2">S7.9</strain>
    </source>
</reference>
<dbReference type="Proteomes" id="UP000008064">
    <property type="component" value="Unassembled WGS sequence"/>
</dbReference>
<name>F8PDF3_SERL9</name>
<dbReference type="AlphaFoldDB" id="F8PDF3"/>
<organism>
    <name type="scientific">Serpula lacrymans var. lacrymans (strain S7.9)</name>
    <name type="common">Dry rot fungus</name>
    <dbReference type="NCBI Taxonomy" id="578457"/>
    <lineage>
        <taxon>Eukaryota</taxon>
        <taxon>Fungi</taxon>
        <taxon>Dikarya</taxon>
        <taxon>Basidiomycota</taxon>
        <taxon>Agaricomycotina</taxon>
        <taxon>Agaricomycetes</taxon>
        <taxon>Agaricomycetidae</taxon>
        <taxon>Boletales</taxon>
        <taxon>Coniophorineae</taxon>
        <taxon>Serpulaceae</taxon>
        <taxon>Serpula</taxon>
    </lineage>
</organism>
<dbReference type="RefSeq" id="XP_007324427.1">
    <property type="nucleotide sequence ID" value="XM_007324365.1"/>
</dbReference>
<evidence type="ECO:0000256" key="1">
    <source>
        <dbReference type="SAM" id="MobiDB-lite"/>
    </source>
</evidence>